<proteinExistence type="predicted"/>
<sequence length="91" mass="9654">YAAEPKNSKRRFWDAQQQNRRSSLPEPKRRTGALAATAVGVPLPFLLPLLLAVSGGDDGGCKTLLLAAMPLMPALHPLDDASCSLSLSLSL</sequence>
<evidence type="ECO:0000313" key="3">
    <source>
        <dbReference type="EMBL" id="JAC75008.1"/>
    </source>
</evidence>
<keyword evidence="2" id="KW-0472">Membrane</keyword>
<keyword evidence="2" id="KW-1133">Transmembrane helix</keyword>
<evidence type="ECO:0000256" key="2">
    <source>
        <dbReference type="SAM" id="Phobius"/>
    </source>
</evidence>
<evidence type="ECO:0000256" key="1">
    <source>
        <dbReference type="SAM" id="MobiDB-lite"/>
    </source>
</evidence>
<reference evidence="3" key="1">
    <citation type="submission" date="2014-05" db="EMBL/GenBank/DDBJ databases">
        <title>The transcriptome of the halophilic microalga Tetraselmis sp. GSL018 isolated from the Great Salt Lake, Utah.</title>
        <authorList>
            <person name="Jinkerson R.E."/>
            <person name="D'Adamo S."/>
            <person name="Posewitz M.C."/>
        </authorList>
    </citation>
    <scope>NUCLEOTIDE SEQUENCE</scope>
    <source>
        <strain evidence="3">GSL018</strain>
    </source>
</reference>
<keyword evidence="2" id="KW-0812">Transmembrane</keyword>
<dbReference type="EMBL" id="GBEZ01010701">
    <property type="protein sequence ID" value="JAC75008.1"/>
    <property type="molecule type" value="Transcribed_RNA"/>
</dbReference>
<organism evidence="3">
    <name type="scientific">Tetraselmis sp. GSL018</name>
    <dbReference type="NCBI Taxonomy" id="582737"/>
    <lineage>
        <taxon>Eukaryota</taxon>
        <taxon>Viridiplantae</taxon>
        <taxon>Chlorophyta</taxon>
        <taxon>core chlorophytes</taxon>
        <taxon>Chlorodendrophyceae</taxon>
        <taxon>Chlorodendrales</taxon>
        <taxon>Chlorodendraceae</taxon>
        <taxon>Tetraselmis</taxon>
    </lineage>
</organism>
<name>A0A061RSR5_9CHLO</name>
<feature type="transmembrane region" description="Helical" evidence="2">
    <location>
        <begin position="31"/>
        <end position="53"/>
    </location>
</feature>
<protein>
    <submittedName>
        <fullName evidence="3">Uncharacterized protein</fullName>
    </submittedName>
</protein>
<feature type="non-terminal residue" evidence="3">
    <location>
        <position position="91"/>
    </location>
</feature>
<accession>A0A061RSR5</accession>
<feature type="non-terminal residue" evidence="3">
    <location>
        <position position="1"/>
    </location>
</feature>
<feature type="region of interest" description="Disordered" evidence="1">
    <location>
        <begin position="1"/>
        <end position="29"/>
    </location>
</feature>
<gene>
    <name evidence="3" type="ORF">TSPGSL018_24352</name>
</gene>
<dbReference type="AlphaFoldDB" id="A0A061RSR5"/>